<keyword evidence="3" id="KW-1185">Reference proteome</keyword>
<name>W8Q1X2_ENCIT</name>
<dbReference type="VEuPathDB" id="MicrosporidiaDB:Eint_061065"/>
<feature type="region of interest" description="Disordered" evidence="1">
    <location>
        <begin position="52"/>
        <end position="73"/>
    </location>
</feature>
<reference evidence="2 3" key="1">
    <citation type="journal article" date="2010" name="Nat. Commun.">
        <title>The complete sequence of the smallest known nuclear genome from the microsporidian Encephalitozoon intestinalis.</title>
        <authorList>
            <person name="Corradi N."/>
            <person name="Pombert J.-F."/>
            <person name="Farinelli L."/>
            <person name="Didier E.S."/>
            <person name="Keeling P.J."/>
        </authorList>
    </citation>
    <scope>NUCLEOTIDE SEQUENCE [LARGE SCALE GENOMIC DNA]</scope>
    <source>
        <strain evidence="2 3">ATCC 50506</strain>
    </source>
</reference>
<protein>
    <submittedName>
        <fullName evidence="2">Uncharacterized protein</fullName>
    </submittedName>
</protein>
<gene>
    <name evidence="2" type="ORF">Eint_061065</name>
</gene>
<proteinExistence type="predicted"/>
<evidence type="ECO:0000313" key="2">
    <source>
        <dbReference type="EMBL" id="AHL30119.1"/>
    </source>
</evidence>
<accession>W8Q1X2</accession>
<feature type="compositionally biased region" description="Basic and acidic residues" evidence="1">
    <location>
        <begin position="54"/>
        <end position="73"/>
    </location>
</feature>
<organism evidence="2 3">
    <name type="scientific">Encephalitozoon intestinalis (strain ATCC 50506)</name>
    <name type="common">Microsporidian parasite</name>
    <name type="synonym">Septata intestinalis</name>
    <dbReference type="NCBI Taxonomy" id="876142"/>
    <lineage>
        <taxon>Eukaryota</taxon>
        <taxon>Fungi</taxon>
        <taxon>Fungi incertae sedis</taxon>
        <taxon>Microsporidia</taxon>
        <taxon>Unikaryonidae</taxon>
        <taxon>Encephalitozoon</taxon>
    </lineage>
</organism>
<evidence type="ECO:0000256" key="1">
    <source>
        <dbReference type="SAM" id="MobiDB-lite"/>
    </source>
</evidence>
<dbReference type="Proteomes" id="UP000002313">
    <property type="component" value="Chromosome VI"/>
</dbReference>
<reference evidence="2 3" key="2">
    <citation type="journal article" date="2012" name="Proc. Natl. Acad. Sci. U.S.A.">
        <title>Gain and loss of multiple functionally related, horizontally transferred genes in the reduced genomes of two microsporidian parasites.</title>
        <authorList>
            <person name="Pombert J.-F."/>
            <person name="Selman M."/>
            <person name="Burki F."/>
            <person name="Bardell F.T."/>
            <person name="Farinelli L."/>
            <person name="Solter L.F."/>
            <person name="Whitman D.W."/>
            <person name="Weiss L.M."/>
            <person name="Corradi N."/>
            <person name="Keeling P.J."/>
        </authorList>
    </citation>
    <scope>NUCLEOTIDE SEQUENCE [LARGE SCALE GENOMIC DNA]</scope>
    <source>
        <strain evidence="2 3">ATCC 50506</strain>
    </source>
</reference>
<dbReference type="AlphaFoldDB" id="W8Q1X2"/>
<dbReference type="HOGENOM" id="CLU_2704785_0_0_1"/>
<dbReference type="KEGG" id="ein:Eint_061065"/>
<dbReference type="OrthoDB" id="2192916at2759"/>
<evidence type="ECO:0000313" key="3">
    <source>
        <dbReference type="Proteomes" id="UP000002313"/>
    </source>
</evidence>
<dbReference type="GeneID" id="20314052"/>
<dbReference type="EMBL" id="CP001947">
    <property type="protein sequence ID" value="AHL30119.1"/>
    <property type="molecule type" value="Genomic_DNA"/>
</dbReference>
<dbReference type="RefSeq" id="XP_009161864.1">
    <property type="nucleotide sequence ID" value="XM_009163600.1"/>
</dbReference>
<sequence>MSKTYLKVWKEKKQKDPNTVLSFKQRLRIKQQKQEERKSLLSKIKILKTKKRNFLRERQKQREIKKQENTSKP</sequence>